<dbReference type="EMBL" id="LUTY01000327">
    <property type="protein sequence ID" value="OAD23509.1"/>
    <property type="molecule type" value="Genomic_DNA"/>
</dbReference>
<dbReference type="PANTHER" id="PTHR47514:SF1">
    <property type="entry name" value="TRANSKETOLASE N-TERMINAL SECTION-RELATED"/>
    <property type="match status" value="1"/>
</dbReference>
<evidence type="ECO:0000256" key="1">
    <source>
        <dbReference type="ARBA" id="ARBA00001964"/>
    </source>
</evidence>
<sequence length="106" mass="11498">MAIIIDMNGQQCDGVMESVLSLGSAADKLTAFGAHVISVDGHDIEAIHQAGATKPTSGALVILAKTNPCQGMDYLETRRPKWHYVRFNSAEEAKALDEAIRKQLFL</sequence>
<dbReference type="Gene3D" id="3.40.50.970">
    <property type="match status" value="1"/>
</dbReference>
<evidence type="ECO:0000313" key="4">
    <source>
        <dbReference type="EMBL" id="OAD23509.1"/>
    </source>
</evidence>
<keyword evidence="3" id="KW-0786">Thiamine pyrophosphate</keyword>
<dbReference type="SUPFAM" id="SSF52518">
    <property type="entry name" value="Thiamin diphosphate-binding fold (THDP-binding)"/>
    <property type="match status" value="1"/>
</dbReference>
<protein>
    <submittedName>
        <fullName evidence="4">Transketolase domain-containing protein</fullName>
    </submittedName>
</protein>
<dbReference type="Proteomes" id="UP000076962">
    <property type="component" value="Unassembled WGS sequence"/>
</dbReference>
<keyword evidence="5" id="KW-1185">Reference proteome</keyword>
<evidence type="ECO:0000313" key="5">
    <source>
        <dbReference type="Proteomes" id="UP000076962"/>
    </source>
</evidence>
<dbReference type="InterPro" id="IPR029061">
    <property type="entry name" value="THDP-binding"/>
</dbReference>
<comment type="cofactor">
    <cofactor evidence="1">
        <name>thiamine diphosphate</name>
        <dbReference type="ChEBI" id="CHEBI:58937"/>
    </cofactor>
</comment>
<organism evidence="4 5">
    <name type="scientific">Candidatus Thiomargarita nelsonii</name>
    <dbReference type="NCBI Taxonomy" id="1003181"/>
    <lineage>
        <taxon>Bacteria</taxon>
        <taxon>Pseudomonadati</taxon>
        <taxon>Pseudomonadota</taxon>
        <taxon>Gammaproteobacteria</taxon>
        <taxon>Thiotrichales</taxon>
        <taxon>Thiotrichaceae</taxon>
        <taxon>Thiomargarita</taxon>
    </lineage>
</organism>
<name>A0A176S6N5_9GAMM</name>
<evidence type="ECO:0000256" key="2">
    <source>
        <dbReference type="ARBA" id="ARBA00007131"/>
    </source>
</evidence>
<reference evidence="4 5" key="1">
    <citation type="submission" date="2016-05" db="EMBL/GenBank/DDBJ databases">
        <title>Single-cell genome of chain-forming Candidatus Thiomargarita nelsonii and comparison to other large sulfur-oxidizing bacteria.</title>
        <authorList>
            <person name="Winkel M."/>
            <person name="Salman V."/>
            <person name="Woyke T."/>
            <person name="Schulz-Vogt H."/>
            <person name="Richter M."/>
            <person name="Flood B."/>
            <person name="Bailey J."/>
            <person name="Amann R."/>
            <person name="Mussmann M."/>
        </authorList>
    </citation>
    <scope>NUCLEOTIDE SEQUENCE [LARGE SCALE GENOMIC DNA]</scope>
    <source>
        <strain evidence="4 5">THI036</strain>
    </source>
</reference>
<proteinExistence type="inferred from homology"/>
<comment type="similarity">
    <text evidence="2">Belongs to the transketolase family.</text>
</comment>
<dbReference type="PANTHER" id="PTHR47514">
    <property type="entry name" value="TRANSKETOLASE N-TERMINAL SECTION-RELATED"/>
    <property type="match status" value="1"/>
</dbReference>
<gene>
    <name evidence="4" type="ORF">THIOM_000660</name>
</gene>
<accession>A0A176S6N5</accession>
<comment type="caution">
    <text evidence="4">The sequence shown here is derived from an EMBL/GenBank/DDBJ whole genome shotgun (WGS) entry which is preliminary data.</text>
</comment>
<evidence type="ECO:0000256" key="3">
    <source>
        <dbReference type="ARBA" id="ARBA00023052"/>
    </source>
</evidence>
<dbReference type="AlphaFoldDB" id="A0A176S6N5"/>